<proteinExistence type="predicted"/>
<dbReference type="PANTHER" id="PTHR24252:SF7">
    <property type="entry name" value="HYALIN"/>
    <property type="match status" value="1"/>
</dbReference>
<dbReference type="InterPro" id="IPR043504">
    <property type="entry name" value="Peptidase_S1_PA_chymotrypsin"/>
</dbReference>
<dbReference type="PROSITE" id="PS50824">
    <property type="entry name" value="DAPIN"/>
    <property type="match status" value="1"/>
</dbReference>
<evidence type="ECO:0000259" key="6">
    <source>
        <dbReference type="PROSITE" id="PS50240"/>
    </source>
</evidence>
<evidence type="ECO:0000256" key="3">
    <source>
        <dbReference type="ARBA" id="ARBA00022825"/>
    </source>
</evidence>
<dbReference type="SUPFAM" id="SSF47986">
    <property type="entry name" value="DEATH domain"/>
    <property type="match status" value="1"/>
</dbReference>
<name>A0AAV6GS61_9TELE</name>
<dbReference type="FunFam" id="2.40.10.10:FF:000068">
    <property type="entry name" value="transmembrane protease serine 2"/>
    <property type="match status" value="1"/>
</dbReference>
<evidence type="ECO:0000313" key="9">
    <source>
        <dbReference type="Proteomes" id="UP000823561"/>
    </source>
</evidence>
<keyword evidence="5" id="KW-0812">Transmembrane</keyword>
<feature type="domain" description="Peptidase S1" evidence="6">
    <location>
        <begin position="268"/>
        <end position="402"/>
    </location>
</feature>
<dbReference type="Pfam" id="PF00089">
    <property type="entry name" value="Trypsin"/>
    <property type="match status" value="1"/>
</dbReference>
<feature type="transmembrane region" description="Helical" evidence="5">
    <location>
        <begin position="83"/>
        <end position="105"/>
    </location>
</feature>
<dbReference type="Gene3D" id="2.40.10.10">
    <property type="entry name" value="Trypsin-like serine proteases"/>
    <property type="match status" value="2"/>
</dbReference>
<protein>
    <submittedName>
        <fullName evidence="8">Uncharacterized protein</fullName>
    </submittedName>
</protein>
<dbReference type="InterPro" id="IPR004020">
    <property type="entry name" value="DAPIN"/>
</dbReference>
<dbReference type="InterPro" id="IPR001254">
    <property type="entry name" value="Trypsin_dom"/>
</dbReference>
<reference evidence="8" key="1">
    <citation type="submission" date="2020-10" db="EMBL/GenBank/DDBJ databases">
        <title>Chromosome-scale genome assembly of the Allis shad, Alosa alosa.</title>
        <authorList>
            <person name="Margot Z."/>
            <person name="Christophe K."/>
            <person name="Cabau C."/>
            <person name="Louis A."/>
            <person name="Berthelot C."/>
            <person name="Parey E."/>
            <person name="Roest Crollius H."/>
            <person name="Montfort J."/>
            <person name="Robinson-Rechavi M."/>
            <person name="Bucao C."/>
            <person name="Bouchez O."/>
            <person name="Gislard M."/>
            <person name="Lluch J."/>
            <person name="Milhes M."/>
            <person name="Lampietro C."/>
            <person name="Lopez Roques C."/>
            <person name="Donnadieu C."/>
            <person name="Braasch I."/>
            <person name="Desvignes T."/>
            <person name="Postlethwait J."/>
            <person name="Bobe J."/>
            <person name="Guiguen Y."/>
        </authorList>
    </citation>
    <scope>NUCLEOTIDE SEQUENCE</scope>
    <source>
        <strain evidence="8">M-15738</strain>
        <tissue evidence="8">Blood</tissue>
    </source>
</reference>
<dbReference type="Gene3D" id="1.10.533.10">
    <property type="entry name" value="Death Domain, Fas"/>
    <property type="match status" value="1"/>
</dbReference>
<evidence type="ECO:0000256" key="5">
    <source>
        <dbReference type="SAM" id="Phobius"/>
    </source>
</evidence>
<dbReference type="InterPro" id="IPR009003">
    <property type="entry name" value="Peptidase_S1_PA"/>
</dbReference>
<dbReference type="CDD" id="cd00190">
    <property type="entry name" value="Tryp_SPc"/>
    <property type="match status" value="1"/>
</dbReference>
<keyword evidence="5" id="KW-0472">Membrane</keyword>
<dbReference type="PROSITE" id="PS00134">
    <property type="entry name" value="TRYPSIN_HIS"/>
    <property type="match status" value="1"/>
</dbReference>
<dbReference type="GO" id="GO:0006508">
    <property type="term" value="P:proteolysis"/>
    <property type="evidence" value="ECO:0007669"/>
    <property type="project" value="UniProtKB-KW"/>
</dbReference>
<organism evidence="8 9">
    <name type="scientific">Alosa alosa</name>
    <name type="common">allis shad</name>
    <dbReference type="NCBI Taxonomy" id="278164"/>
    <lineage>
        <taxon>Eukaryota</taxon>
        <taxon>Metazoa</taxon>
        <taxon>Chordata</taxon>
        <taxon>Craniata</taxon>
        <taxon>Vertebrata</taxon>
        <taxon>Euteleostomi</taxon>
        <taxon>Actinopterygii</taxon>
        <taxon>Neopterygii</taxon>
        <taxon>Teleostei</taxon>
        <taxon>Clupei</taxon>
        <taxon>Clupeiformes</taxon>
        <taxon>Clupeoidei</taxon>
        <taxon>Clupeidae</taxon>
        <taxon>Alosa</taxon>
    </lineage>
</organism>
<dbReference type="Pfam" id="PF02758">
    <property type="entry name" value="PYRIN"/>
    <property type="match status" value="1"/>
</dbReference>
<sequence>MDARTVLQNILSYCKLSTPLVSLKLLALPIPIAEIVIGELYRDSCPIQWYIPFYLVVAGIFTLSLVLLTCLPCHDHHIRYICNAWNFTISHFFLLWLIAGTMWIYPLHQPNYNPAAGPYCDKTVYLFAYWINTLNFLVVNKPRVHLNVFISIHPQWGTHPTISVSVSPHQRNIKTELLELLFKTIDDLEERDFKRFKAFLSEKHLRGYEPIPKARLENADATEIINQMSQAYDRDGAVRITASILKKMCRIGLVNDMTCGKAPRDSGLISGQNATTGAWPWQVSLHRAGSHFCSGSLISAQAVLTAAHCFSSTSITGLTAYLGHQNQQGSNPNKQLRNLFTITQHPEYDAITRENDIAVVVLTAPLDFNEFISPVCLADSESILHNGTDSWVTGWGNAAPKG</sequence>
<dbReference type="PROSITE" id="PS50240">
    <property type="entry name" value="TRYPSIN_DOM"/>
    <property type="match status" value="1"/>
</dbReference>
<dbReference type="CDD" id="cd08321">
    <property type="entry name" value="Pyrin_ASC-like"/>
    <property type="match status" value="1"/>
</dbReference>
<feature type="domain" description="Pyrin" evidence="7">
    <location>
        <begin position="173"/>
        <end position="248"/>
    </location>
</feature>
<dbReference type="SMART" id="SM01289">
    <property type="entry name" value="PYRIN"/>
    <property type="match status" value="1"/>
</dbReference>
<dbReference type="SUPFAM" id="SSF50494">
    <property type="entry name" value="Trypsin-like serine proteases"/>
    <property type="match status" value="1"/>
</dbReference>
<feature type="transmembrane region" description="Helical" evidence="5">
    <location>
        <begin position="47"/>
        <end position="71"/>
    </location>
</feature>
<keyword evidence="5" id="KW-1133">Transmembrane helix</keyword>
<dbReference type="SMART" id="SM00020">
    <property type="entry name" value="Tryp_SPc"/>
    <property type="match status" value="1"/>
</dbReference>
<keyword evidence="9" id="KW-1185">Reference proteome</keyword>
<keyword evidence="1" id="KW-0645">Protease</keyword>
<evidence type="ECO:0000313" key="8">
    <source>
        <dbReference type="EMBL" id="KAG5277690.1"/>
    </source>
</evidence>
<dbReference type="PRINTS" id="PR00722">
    <property type="entry name" value="CHYMOTRYPSIN"/>
</dbReference>
<dbReference type="PANTHER" id="PTHR24252">
    <property type="entry name" value="ACROSIN-RELATED"/>
    <property type="match status" value="1"/>
</dbReference>
<keyword evidence="4" id="KW-1015">Disulfide bond</keyword>
<dbReference type="EMBL" id="JADWDJ010000007">
    <property type="protein sequence ID" value="KAG5277690.1"/>
    <property type="molecule type" value="Genomic_DNA"/>
</dbReference>
<evidence type="ECO:0000256" key="4">
    <source>
        <dbReference type="ARBA" id="ARBA00023157"/>
    </source>
</evidence>
<keyword evidence="3" id="KW-0720">Serine protease</keyword>
<gene>
    <name evidence="8" type="ORF">AALO_G00090300</name>
</gene>
<dbReference type="InterPro" id="IPR001314">
    <property type="entry name" value="Peptidase_S1A"/>
</dbReference>
<accession>A0AAV6GS61</accession>
<dbReference type="GO" id="GO:0004252">
    <property type="term" value="F:serine-type endopeptidase activity"/>
    <property type="evidence" value="ECO:0007669"/>
    <property type="project" value="InterPro"/>
</dbReference>
<feature type="transmembrane region" description="Helical" evidence="5">
    <location>
        <begin position="21"/>
        <end position="41"/>
    </location>
</feature>
<dbReference type="InterPro" id="IPR018114">
    <property type="entry name" value="TRYPSIN_HIS"/>
</dbReference>
<dbReference type="Proteomes" id="UP000823561">
    <property type="component" value="Chromosome 7"/>
</dbReference>
<keyword evidence="2" id="KW-0378">Hydrolase</keyword>
<dbReference type="InterPro" id="IPR011029">
    <property type="entry name" value="DEATH-like_dom_sf"/>
</dbReference>
<evidence type="ECO:0000259" key="7">
    <source>
        <dbReference type="PROSITE" id="PS50824"/>
    </source>
</evidence>
<dbReference type="AlphaFoldDB" id="A0AAV6GS61"/>
<evidence type="ECO:0000256" key="1">
    <source>
        <dbReference type="ARBA" id="ARBA00022670"/>
    </source>
</evidence>
<comment type="caution">
    <text evidence="8">The sequence shown here is derived from an EMBL/GenBank/DDBJ whole genome shotgun (WGS) entry which is preliminary data.</text>
</comment>
<evidence type="ECO:0000256" key="2">
    <source>
        <dbReference type="ARBA" id="ARBA00022801"/>
    </source>
</evidence>